<dbReference type="Gene3D" id="1.10.150.520">
    <property type="match status" value="1"/>
</dbReference>
<evidence type="ECO:0000313" key="5">
    <source>
        <dbReference type="EMBL" id="AXY55868.1"/>
    </source>
</evidence>
<sequence>MKKIKAVLFDLDQTLLNRTETLRRFLNWQINFYQLVPAVHKDQFIHRFLELDANGSVWKDVVYTQLIQEFSIRHYSMTQLLQCYIQDLNKFSVAFEGVTAAVSELYQSGYQIGLISNGKTPFQEHNFQALGLSTFFSVILVSDAVGLRKPDSAIFHKACQQLQRSAEQCVFVGDNDIADIQGANRAGLKSIFFHPDPTVHFSGADLNMHHFSELSALIDLLG</sequence>
<evidence type="ECO:0000256" key="3">
    <source>
        <dbReference type="ARBA" id="ARBA00022801"/>
    </source>
</evidence>
<proteinExistence type="predicted"/>
<dbReference type="InterPro" id="IPR041492">
    <property type="entry name" value="HAD_2"/>
</dbReference>
<evidence type="ECO:0000256" key="4">
    <source>
        <dbReference type="ARBA" id="ARBA00022842"/>
    </source>
</evidence>
<dbReference type="GO" id="GO:0044281">
    <property type="term" value="P:small molecule metabolic process"/>
    <property type="evidence" value="ECO:0007669"/>
    <property type="project" value="UniProtKB-ARBA"/>
</dbReference>
<comment type="cofactor">
    <cofactor evidence="1">
        <name>Mg(2+)</name>
        <dbReference type="ChEBI" id="CHEBI:18420"/>
    </cofactor>
</comment>
<keyword evidence="3 5" id="KW-0378">Hydrolase</keyword>
<organism evidence="5 6">
    <name type="scientific">Acinetobacter chinensis</name>
    <dbReference type="NCBI Taxonomy" id="2004650"/>
    <lineage>
        <taxon>Bacteria</taxon>
        <taxon>Pseudomonadati</taxon>
        <taxon>Pseudomonadota</taxon>
        <taxon>Gammaproteobacteria</taxon>
        <taxon>Moraxellales</taxon>
        <taxon>Moraxellaceae</taxon>
        <taxon>Acinetobacter</taxon>
    </lineage>
</organism>
<dbReference type="InterPro" id="IPR006549">
    <property type="entry name" value="HAD-SF_hydro_IIIA"/>
</dbReference>
<dbReference type="GO" id="GO:0046872">
    <property type="term" value="F:metal ion binding"/>
    <property type="evidence" value="ECO:0007669"/>
    <property type="project" value="UniProtKB-KW"/>
</dbReference>
<dbReference type="EMBL" id="CP032134">
    <property type="protein sequence ID" value="AXY55868.1"/>
    <property type="molecule type" value="Genomic_DNA"/>
</dbReference>
<dbReference type="Gene3D" id="3.40.50.1000">
    <property type="entry name" value="HAD superfamily/HAD-like"/>
    <property type="match status" value="1"/>
</dbReference>
<keyword evidence="4" id="KW-0460">Magnesium</keyword>
<dbReference type="SFLD" id="SFLDS00003">
    <property type="entry name" value="Haloacid_Dehalogenase"/>
    <property type="match status" value="1"/>
</dbReference>
<dbReference type="InterPro" id="IPR051400">
    <property type="entry name" value="HAD-like_hydrolase"/>
</dbReference>
<dbReference type="GO" id="GO:0016791">
    <property type="term" value="F:phosphatase activity"/>
    <property type="evidence" value="ECO:0007669"/>
    <property type="project" value="TreeGrafter"/>
</dbReference>
<dbReference type="SUPFAM" id="SSF56784">
    <property type="entry name" value="HAD-like"/>
    <property type="match status" value="1"/>
</dbReference>
<gene>
    <name evidence="5" type="ORF">CDG60_04275</name>
</gene>
<dbReference type="NCBIfam" id="TIGR01662">
    <property type="entry name" value="HAD-SF-IIIA"/>
    <property type="match status" value="1"/>
</dbReference>
<accession>A0A3B7LTG8</accession>
<dbReference type="SFLD" id="SFLDG01129">
    <property type="entry name" value="C1.5:_HAD__Beta-PGM__Phosphata"/>
    <property type="match status" value="1"/>
</dbReference>
<dbReference type="Proteomes" id="UP000263753">
    <property type="component" value="Chromosome"/>
</dbReference>
<dbReference type="Pfam" id="PF13419">
    <property type="entry name" value="HAD_2"/>
    <property type="match status" value="1"/>
</dbReference>
<dbReference type="PANTHER" id="PTHR46470">
    <property type="entry name" value="N-ACYLNEURAMINATE-9-PHOSPHATASE"/>
    <property type="match status" value="1"/>
</dbReference>
<keyword evidence="2" id="KW-0479">Metal-binding</keyword>
<dbReference type="RefSeq" id="WP_087513802.1">
    <property type="nucleotide sequence ID" value="NZ_CP032134.1"/>
</dbReference>
<reference evidence="6" key="1">
    <citation type="submission" date="2018-09" db="EMBL/GenBank/DDBJ databases">
        <title>The complete genome of Acinetobacter sp. strain WCHAc010005.</title>
        <authorList>
            <person name="Hu Y."/>
            <person name="Long H."/>
            <person name="Feng Y."/>
            <person name="Zong Z."/>
        </authorList>
    </citation>
    <scope>NUCLEOTIDE SEQUENCE [LARGE SCALE GENOMIC DNA]</scope>
    <source>
        <strain evidence="6">WCHAc010005</strain>
    </source>
</reference>
<dbReference type="InterPro" id="IPR023214">
    <property type="entry name" value="HAD_sf"/>
</dbReference>
<dbReference type="InterPro" id="IPR036412">
    <property type="entry name" value="HAD-like_sf"/>
</dbReference>
<evidence type="ECO:0000256" key="2">
    <source>
        <dbReference type="ARBA" id="ARBA00022723"/>
    </source>
</evidence>
<name>A0A3B7LTG8_9GAMM</name>
<evidence type="ECO:0000313" key="6">
    <source>
        <dbReference type="Proteomes" id="UP000263753"/>
    </source>
</evidence>
<dbReference type="PANTHER" id="PTHR46470:SF2">
    <property type="entry name" value="GLYCERALDEHYDE 3-PHOSPHATE PHOSPHATASE"/>
    <property type="match status" value="1"/>
</dbReference>
<dbReference type="KEGG" id="achi:CDG60_04275"/>
<dbReference type="AlphaFoldDB" id="A0A3B7LTG8"/>
<protein>
    <submittedName>
        <fullName evidence="5">HAD family hydrolase</fullName>
    </submittedName>
</protein>
<dbReference type="InterPro" id="IPR006439">
    <property type="entry name" value="HAD-SF_hydro_IA"/>
</dbReference>
<evidence type="ECO:0000256" key="1">
    <source>
        <dbReference type="ARBA" id="ARBA00001946"/>
    </source>
</evidence>
<dbReference type="PRINTS" id="PR00413">
    <property type="entry name" value="HADHALOGNASE"/>
</dbReference>
<dbReference type="NCBIfam" id="TIGR01509">
    <property type="entry name" value="HAD-SF-IA-v3"/>
    <property type="match status" value="1"/>
</dbReference>
<dbReference type="NCBIfam" id="TIGR01549">
    <property type="entry name" value="HAD-SF-IA-v1"/>
    <property type="match status" value="1"/>
</dbReference>